<keyword evidence="2" id="KW-1185">Reference proteome</keyword>
<protein>
    <recommendedName>
        <fullName evidence="3">DNAse I-like superfamily protein</fullName>
    </recommendedName>
</protein>
<dbReference type="PANTHER" id="PTHR33710">
    <property type="entry name" value="BNAC02G09200D PROTEIN"/>
    <property type="match status" value="1"/>
</dbReference>
<sequence>MTANVEAQLDRGFGNLALLQCWGNFTSHHLVTASSDHHPILIAFDSPQGANDRLPRGRRRFQFKETWTTEADCSEVVRQSWQTAMSPVYNLANCASNLMCWSARKFG</sequence>
<dbReference type="PANTHER" id="PTHR33710:SF71">
    <property type="entry name" value="ENDONUCLEASE_EXONUCLEASE_PHOSPHATASE DOMAIN-CONTAINING PROTEIN"/>
    <property type="match status" value="1"/>
</dbReference>
<dbReference type="EMBL" id="JAJFAZ020000002">
    <property type="protein sequence ID" value="KAI5344458.1"/>
    <property type="molecule type" value="Genomic_DNA"/>
</dbReference>
<proteinExistence type="predicted"/>
<comment type="caution">
    <text evidence="1">The sequence shown here is derived from an EMBL/GenBank/DDBJ whole genome shotgun (WGS) entry which is preliminary data.</text>
</comment>
<evidence type="ECO:0000313" key="1">
    <source>
        <dbReference type="EMBL" id="KAI5344458.1"/>
    </source>
</evidence>
<evidence type="ECO:0000313" key="2">
    <source>
        <dbReference type="Proteomes" id="UP001054821"/>
    </source>
</evidence>
<gene>
    <name evidence="1" type="ORF">L3X38_012335</name>
</gene>
<accession>A0AAD4WJV6</accession>
<dbReference type="AlphaFoldDB" id="A0AAD4WJV6"/>
<name>A0AAD4WJV6_PRUDU</name>
<reference evidence="1 2" key="1">
    <citation type="journal article" date="2022" name="G3 (Bethesda)">
        <title>Whole-genome sequence and methylome profiling of the almond [Prunus dulcis (Mill.) D.A. Webb] cultivar 'Nonpareil'.</title>
        <authorList>
            <person name="D'Amico-Willman K.M."/>
            <person name="Ouma W.Z."/>
            <person name="Meulia T."/>
            <person name="Sideli G.M."/>
            <person name="Gradziel T.M."/>
            <person name="Fresnedo-Ramirez J."/>
        </authorList>
    </citation>
    <scope>NUCLEOTIDE SEQUENCE [LARGE SCALE GENOMIC DNA]</scope>
    <source>
        <strain evidence="1">Clone GOH B32 T37-40</strain>
    </source>
</reference>
<organism evidence="1 2">
    <name type="scientific">Prunus dulcis</name>
    <name type="common">Almond</name>
    <name type="synonym">Amygdalus dulcis</name>
    <dbReference type="NCBI Taxonomy" id="3755"/>
    <lineage>
        <taxon>Eukaryota</taxon>
        <taxon>Viridiplantae</taxon>
        <taxon>Streptophyta</taxon>
        <taxon>Embryophyta</taxon>
        <taxon>Tracheophyta</taxon>
        <taxon>Spermatophyta</taxon>
        <taxon>Magnoliopsida</taxon>
        <taxon>eudicotyledons</taxon>
        <taxon>Gunneridae</taxon>
        <taxon>Pentapetalae</taxon>
        <taxon>rosids</taxon>
        <taxon>fabids</taxon>
        <taxon>Rosales</taxon>
        <taxon>Rosaceae</taxon>
        <taxon>Amygdaloideae</taxon>
        <taxon>Amygdaleae</taxon>
        <taxon>Prunus</taxon>
    </lineage>
</organism>
<evidence type="ECO:0008006" key="3">
    <source>
        <dbReference type="Google" id="ProtNLM"/>
    </source>
</evidence>
<dbReference type="Proteomes" id="UP001054821">
    <property type="component" value="Chromosome 2"/>
</dbReference>